<evidence type="ECO:0000313" key="4">
    <source>
        <dbReference type="Proteomes" id="UP000638043"/>
    </source>
</evidence>
<protein>
    <submittedName>
        <fullName evidence="3">Sugar ABC transporter substrate-binding protein</fullName>
    </submittedName>
</protein>
<keyword evidence="4" id="KW-1185">Reference proteome</keyword>
<dbReference type="RefSeq" id="WP_188701747.1">
    <property type="nucleotide sequence ID" value="NZ_BMMQ01000006.1"/>
</dbReference>
<comment type="caution">
    <text evidence="3">The sequence shown here is derived from an EMBL/GenBank/DDBJ whole genome shotgun (WGS) entry which is preliminary data.</text>
</comment>
<name>A0ABQ2N431_9MICO</name>
<organism evidence="3 4">
    <name type="scientific">Microbacterium nanhaiense</name>
    <dbReference type="NCBI Taxonomy" id="1301026"/>
    <lineage>
        <taxon>Bacteria</taxon>
        <taxon>Bacillati</taxon>
        <taxon>Actinomycetota</taxon>
        <taxon>Actinomycetes</taxon>
        <taxon>Micrococcales</taxon>
        <taxon>Microbacteriaceae</taxon>
        <taxon>Microbacterium</taxon>
    </lineage>
</organism>
<feature type="chain" id="PRO_5045238322" evidence="2">
    <location>
        <begin position="30"/>
        <end position="535"/>
    </location>
</feature>
<dbReference type="PANTHER" id="PTHR43649">
    <property type="entry name" value="ARABINOSE-BINDING PROTEIN-RELATED"/>
    <property type="match status" value="1"/>
</dbReference>
<dbReference type="PROSITE" id="PS51257">
    <property type="entry name" value="PROKAR_LIPOPROTEIN"/>
    <property type="match status" value="1"/>
</dbReference>
<dbReference type="EMBL" id="BMMQ01000006">
    <property type="protein sequence ID" value="GGO65091.1"/>
    <property type="molecule type" value="Genomic_DNA"/>
</dbReference>
<dbReference type="PANTHER" id="PTHR43649:SF33">
    <property type="entry name" value="POLYGALACTURONAN_RHAMNOGALACTURONAN-BINDING PROTEIN YTCQ"/>
    <property type="match status" value="1"/>
</dbReference>
<reference evidence="4" key="1">
    <citation type="journal article" date="2019" name="Int. J. Syst. Evol. Microbiol.">
        <title>The Global Catalogue of Microorganisms (GCM) 10K type strain sequencing project: providing services to taxonomists for standard genome sequencing and annotation.</title>
        <authorList>
            <consortium name="The Broad Institute Genomics Platform"/>
            <consortium name="The Broad Institute Genome Sequencing Center for Infectious Disease"/>
            <person name="Wu L."/>
            <person name="Ma J."/>
        </authorList>
    </citation>
    <scope>NUCLEOTIDE SEQUENCE [LARGE SCALE GENOMIC DNA]</scope>
    <source>
        <strain evidence="4">CGMCC 4.7181</strain>
    </source>
</reference>
<dbReference type="Proteomes" id="UP000638043">
    <property type="component" value="Unassembled WGS sequence"/>
</dbReference>
<evidence type="ECO:0000313" key="3">
    <source>
        <dbReference type="EMBL" id="GGO65091.1"/>
    </source>
</evidence>
<feature type="signal peptide" evidence="2">
    <location>
        <begin position="1"/>
        <end position="29"/>
    </location>
</feature>
<dbReference type="SUPFAM" id="SSF53850">
    <property type="entry name" value="Periplasmic binding protein-like II"/>
    <property type="match status" value="1"/>
</dbReference>
<dbReference type="InterPro" id="IPR050490">
    <property type="entry name" value="Bact_solute-bd_prot1"/>
</dbReference>
<keyword evidence="1 2" id="KW-0732">Signal</keyword>
<gene>
    <name evidence="3" type="ORF">GCM10010910_21480</name>
</gene>
<sequence length="535" mass="58512">MKHRRFVSSIGLLSAGVVALAGCSGSDTAASIADKSADFGFQEEGLPIVDETLTLSFGGSKSALAPDYADMELVKQWEADTNIKIDWVNQVDQVYAEKKNLMLASDELPDVLYNTGLSDAEIVQNGANGTLVPLEDLIEEHAPNLSAILDERPDIRAALTASDGHIYTLPSVEELGILAYPNFLFINKTWLDELGLDMPTTIGEYHDALVAFATEDPNGNGKKDEIPLSFRTDSFAANPHDLIAALGGQPENNDHRIVREGKVEFTANTDEYRAGVEALAAWYAEGLIDPESFSQDDVAYLAKGKSDTPILGSFFWWEAPEMVGQEHVDDYALVGILDGVNGKLASHSNNQEISRGAMAITRSNEYPAATMRWADRLFDPVMSAQVAWGPIGVTLEENADGLLVQIPVADGESEGERRQRVAPQGPRITTRDDFENVVAPEPRAEERQKLVDEYYAPYKANDGYPPVMLSNEELDRISLAVPDINSLVLEKFASWIVNDNVADEWDAYVAQLDQLGVSDVTAVYQQAYDRFTSGG</sequence>
<dbReference type="Gene3D" id="3.40.190.10">
    <property type="entry name" value="Periplasmic binding protein-like II"/>
    <property type="match status" value="2"/>
</dbReference>
<evidence type="ECO:0000256" key="1">
    <source>
        <dbReference type="ARBA" id="ARBA00022729"/>
    </source>
</evidence>
<evidence type="ECO:0000256" key="2">
    <source>
        <dbReference type="SAM" id="SignalP"/>
    </source>
</evidence>
<proteinExistence type="predicted"/>
<accession>A0ABQ2N431</accession>